<protein>
    <submittedName>
        <fullName evidence="1">TrmB family transcriptional regulator</fullName>
    </submittedName>
</protein>
<organism evidence="1 2">
    <name type="scientific">Haloterrigena alkaliphila</name>
    <dbReference type="NCBI Taxonomy" id="2816475"/>
    <lineage>
        <taxon>Archaea</taxon>
        <taxon>Methanobacteriati</taxon>
        <taxon>Methanobacteriota</taxon>
        <taxon>Stenosarchaea group</taxon>
        <taxon>Halobacteria</taxon>
        <taxon>Halobacteriales</taxon>
        <taxon>Natrialbaceae</taxon>
        <taxon>Haloterrigena</taxon>
    </lineage>
</organism>
<dbReference type="RefSeq" id="WP_207287604.1">
    <property type="nucleotide sequence ID" value="NZ_CP071462.1"/>
</dbReference>
<dbReference type="SUPFAM" id="SSF46785">
    <property type="entry name" value="Winged helix' DNA-binding domain"/>
    <property type="match status" value="1"/>
</dbReference>
<gene>
    <name evidence="1" type="ORF">J0X25_11215</name>
</gene>
<dbReference type="Gene3D" id="1.10.10.10">
    <property type="entry name" value="Winged helix-like DNA-binding domain superfamily/Winged helix DNA-binding domain"/>
    <property type="match status" value="1"/>
</dbReference>
<evidence type="ECO:0000313" key="1">
    <source>
        <dbReference type="EMBL" id="QSW97985.1"/>
    </source>
</evidence>
<dbReference type="GeneID" id="63187882"/>
<dbReference type="AlphaFoldDB" id="A0A8A2VCP7"/>
<dbReference type="InterPro" id="IPR036390">
    <property type="entry name" value="WH_DNA-bd_sf"/>
</dbReference>
<dbReference type="EMBL" id="CP071462">
    <property type="protein sequence ID" value="QSW97985.1"/>
    <property type="molecule type" value="Genomic_DNA"/>
</dbReference>
<accession>A0A8A2VCP7</accession>
<keyword evidence="2" id="KW-1185">Reference proteome</keyword>
<dbReference type="KEGG" id="hakz:J0X25_11215"/>
<reference evidence="1 2" key="1">
    <citation type="submission" date="2021-03" db="EMBL/GenBank/DDBJ databases">
        <title>Haloterrigena longa sp. nov. and Haloterrigena limicola sp. nov., extremely halophilic archaea isolated from a salt lake.</title>
        <authorList>
            <person name="Henglin C."/>
        </authorList>
    </citation>
    <scope>NUCLEOTIDE SEQUENCE [LARGE SCALE GENOMIC DNA]</scope>
    <source>
        <strain evidence="1 2">KZCA68</strain>
    </source>
</reference>
<name>A0A8A2VCP7_9EURY</name>
<proteinExistence type="predicted"/>
<dbReference type="Proteomes" id="UP000663203">
    <property type="component" value="Chromosome"/>
</dbReference>
<sequence length="122" mass="14242">MSIDIETFETTPEADLRELSNPEKVLQFLLANDDRAFKATEIAARTDVNENSIHTVLSRLEKRELVRHKGDYWAIGDQDRIRSFDRYRRATERLNERYGVENKDEWRAHAAEDATTASNDDE</sequence>
<dbReference type="InterPro" id="IPR036388">
    <property type="entry name" value="WH-like_DNA-bd_sf"/>
</dbReference>
<evidence type="ECO:0000313" key="2">
    <source>
        <dbReference type="Proteomes" id="UP000663203"/>
    </source>
</evidence>